<dbReference type="EMBL" id="CAADFY010000145">
    <property type="protein sequence ID" value="VFK58514.1"/>
    <property type="molecule type" value="Genomic_DNA"/>
</dbReference>
<protein>
    <submittedName>
        <fullName evidence="1">Uncharacterized protein</fullName>
    </submittedName>
</protein>
<accession>A0A450ZXJ3</accession>
<dbReference type="EMBL" id="CAADFX010000305">
    <property type="protein sequence ID" value="VFK64996.1"/>
    <property type="molecule type" value="Genomic_DNA"/>
</dbReference>
<proteinExistence type="predicted"/>
<evidence type="ECO:0000313" key="3">
    <source>
        <dbReference type="EMBL" id="VFK67371.1"/>
    </source>
</evidence>
<evidence type="ECO:0000313" key="2">
    <source>
        <dbReference type="EMBL" id="VFK64996.1"/>
    </source>
</evidence>
<dbReference type="EMBL" id="CAADFV010000143">
    <property type="protein sequence ID" value="VFK67371.1"/>
    <property type="molecule type" value="Genomic_DNA"/>
</dbReference>
<dbReference type="AlphaFoldDB" id="A0A450ZXJ3"/>
<gene>
    <name evidence="2" type="ORF">BECKTUN1418D_GA0071000_13053</name>
    <name evidence="3" type="ORF">BECKTUN1418E_GA0071001_114313</name>
    <name evidence="1" type="ORF">BECKTUN1418F_GA0071002_114513</name>
</gene>
<organism evidence="1">
    <name type="scientific">Candidatus Kentrum sp. TUN</name>
    <dbReference type="NCBI Taxonomy" id="2126343"/>
    <lineage>
        <taxon>Bacteria</taxon>
        <taxon>Pseudomonadati</taxon>
        <taxon>Pseudomonadota</taxon>
        <taxon>Gammaproteobacteria</taxon>
        <taxon>Candidatus Kentrum</taxon>
    </lineage>
</organism>
<sequence>MRRNLLAESALRERLLVTAASRVAITNYRAEVDRDAALDSVLTALDSLYRNFPIPYFRPPWMRVLP</sequence>
<evidence type="ECO:0000313" key="1">
    <source>
        <dbReference type="EMBL" id="VFK58514.1"/>
    </source>
</evidence>
<name>A0A450ZXJ3_9GAMM</name>
<reference evidence="1" key="1">
    <citation type="submission" date="2019-02" db="EMBL/GenBank/DDBJ databases">
        <authorList>
            <person name="Gruber-Vodicka R. H."/>
            <person name="Seah K. B. B."/>
        </authorList>
    </citation>
    <scope>NUCLEOTIDE SEQUENCE</scope>
    <source>
        <strain evidence="2">BECK_BY1</strain>
        <strain evidence="3">BECK_BY2</strain>
        <strain evidence="1">BECK_BY3</strain>
    </source>
</reference>